<dbReference type="CDD" id="cd05263">
    <property type="entry name" value="MupV_like_SDR_e"/>
    <property type="match status" value="1"/>
</dbReference>
<evidence type="ECO:0000256" key="6">
    <source>
        <dbReference type="ARBA" id="ARBA00022767"/>
    </source>
</evidence>
<evidence type="ECO:0000256" key="3">
    <source>
        <dbReference type="ARBA" id="ARBA00022559"/>
    </source>
</evidence>
<evidence type="ECO:0000256" key="1">
    <source>
        <dbReference type="ARBA" id="ARBA00001913"/>
    </source>
</evidence>
<keyword evidence="3" id="KW-0575">Peroxidase</keyword>
<gene>
    <name evidence="15" type="ORF">DSM112329_00688</name>
</gene>
<keyword evidence="4" id="KW-0349">Heme</keyword>
<dbReference type="PANTHER" id="PTHR11903">
    <property type="entry name" value="PROSTAGLANDIN G/H SYNTHASE"/>
    <property type="match status" value="1"/>
</dbReference>
<keyword evidence="13" id="KW-0275">Fatty acid biosynthesis</keyword>
<dbReference type="GO" id="GO:0006979">
    <property type="term" value="P:response to oxidative stress"/>
    <property type="evidence" value="ECO:0007669"/>
    <property type="project" value="InterPro"/>
</dbReference>
<reference evidence="15" key="1">
    <citation type="submission" date="2022-12" db="EMBL/GenBank/DDBJ databases">
        <title>Paraconexibacter alkalitolerans sp. nov. and Baekduia alba sp. nov., isolated from soil and emended description of the genera Paraconexibacter (Chun et al., 2020) and Baekduia (An et al., 2020).</title>
        <authorList>
            <person name="Vieira S."/>
            <person name="Huber K.J."/>
            <person name="Geppert A."/>
            <person name="Wolf J."/>
            <person name="Neumann-Schaal M."/>
            <person name="Muesken M."/>
            <person name="Overmann J."/>
        </authorList>
    </citation>
    <scope>NUCLEOTIDE SEQUENCE</scope>
    <source>
        <strain evidence="15">AEG42_29</strain>
    </source>
</reference>
<feature type="domain" description="Ketoreductase" evidence="14">
    <location>
        <begin position="11"/>
        <end position="161"/>
    </location>
</feature>
<evidence type="ECO:0000256" key="12">
    <source>
        <dbReference type="ARBA" id="ARBA00023098"/>
    </source>
</evidence>
<dbReference type="GO" id="GO:0046872">
    <property type="term" value="F:metal ion binding"/>
    <property type="evidence" value="ECO:0007669"/>
    <property type="project" value="UniProtKB-KW"/>
</dbReference>
<dbReference type="Gene3D" id="3.40.50.720">
    <property type="entry name" value="NAD(P)-binding Rossmann-like Domain"/>
    <property type="match status" value="1"/>
</dbReference>
<keyword evidence="5" id="KW-0479">Metal-binding</keyword>
<dbReference type="InterPro" id="IPR013120">
    <property type="entry name" value="FAR_NAD-bd"/>
</dbReference>
<dbReference type="InterPro" id="IPR057326">
    <property type="entry name" value="KR_dom"/>
</dbReference>
<evidence type="ECO:0000256" key="8">
    <source>
        <dbReference type="ARBA" id="ARBA00022832"/>
    </source>
</evidence>
<keyword evidence="12" id="KW-0443">Lipid metabolism</keyword>
<accession>A0AAU7AQV7</accession>
<keyword evidence="7" id="KW-0611">Plant defense</keyword>
<dbReference type="AlphaFoldDB" id="A0AAU7AQV7"/>
<dbReference type="GO" id="GO:0020037">
    <property type="term" value="F:heme binding"/>
    <property type="evidence" value="ECO:0007669"/>
    <property type="project" value="InterPro"/>
</dbReference>
<dbReference type="GO" id="GO:0016702">
    <property type="term" value="F:oxidoreductase activity, acting on single donors with incorporation of molecular oxygen, incorporation of two atoms of oxygen"/>
    <property type="evidence" value="ECO:0007669"/>
    <property type="project" value="TreeGrafter"/>
</dbReference>
<dbReference type="Pfam" id="PF03098">
    <property type="entry name" value="An_peroxidase"/>
    <property type="match status" value="1"/>
</dbReference>
<dbReference type="InterPro" id="IPR010255">
    <property type="entry name" value="Haem_peroxidase_sf"/>
</dbReference>
<evidence type="ECO:0000313" key="15">
    <source>
        <dbReference type="EMBL" id="XAY03865.1"/>
    </source>
</evidence>
<dbReference type="PROSITE" id="PS50292">
    <property type="entry name" value="PEROXIDASE_3"/>
    <property type="match status" value="1"/>
</dbReference>
<dbReference type="InterPro" id="IPR037120">
    <property type="entry name" value="Haem_peroxidase_sf_animal"/>
</dbReference>
<dbReference type="Gene3D" id="1.10.640.10">
    <property type="entry name" value="Haem peroxidase domain superfamily, animal type"/>
    <property type="match status" value="1"/>
</dbReference>
<keyword evidence="11" id="KW-0408">Iron</keyword>
<evidence type="ECO:0000256" key="7">
    <source>
        <dbReference type="ARBA" id="ARBA00022821"/>
    </source>
</evidence>
<dbReference type="GO" id="GO:0004601">
    <property type="term" value="F:peroxidase activity"/>
    <property type="evidence" value="ECO:0007669"/>
    <property type="project" value="UniProtKB-KW"/>
</dbReference>
<organism evidence="15">
    <name type="scientific">Paraconexibacter sp. AEG42_29</name>
    <dbReference type="NCBI Taxonomy" id="2997339"/>
    <lineage>
        <taxon>Bacteria</taxon>
        <taxon>Bacillati</taxon>
        <taxon>Actinomycetota</taxon>
        <taxon>Thermoleophilia</taxon>
        <taxon>Solirubrobacterales</taxon>
        <taxon>Paraconexibacteraceae</taxon>
        <taxon>Paraconexibacter</taxon>
    </lineage>
</organism>
<dbReference type="SMART" id="SM00822">
    <property type="entry name" value="PKS_KR"/>
    <property type="match status" value="1"/>
</dbReference>
<proteinExistence type="predicted"/>
<dbReference type="GO" id="GO:0006952">
    <property type="term" value="P:defense response"/>
    <property type="evidence" value="ECO:0007669"/>
    <property type="project" value="UniProtKB-KW"/>
</dbReference>
<dbReference type="KEGG" id="parq:DSM112329_00688"/>
<dbReference type="SUPFAM" id="SSF51735">
    <property type="entry name" value="NAD(P)-binding Rossmann-fold domains"/>
    <property type="match status" value="1"/>
</dbReference>
<evidence type="ECO:0000256" key="13">
    <source>
        <dbReference type="ARBA" id="ARBA00023160"/>
    </source>
</evidence>
<evidence type="ECO:0000256" key="4">
    <source>
        <dbReference type="ARBA" id="ARBA00022617"/>
    </source>
</evidence>
<name>A0AAU7AQV7_9ACTN</name>
<keyword evidence="2" id="KW-0444">Lipid biosynthesis</keyword>
<evidence type="ECO:0000256" key="9">
    <source>
        <dbReference type="ARBA" id="ARBA00022964"/>
    </source>
</evidence>
<evidence type="ECO:0000259" key="14">
    <source>
        <dbReference type="SMART" id="SM00822"/>
    </source>
</evidence>
<dbReference type="InterPro" id="IPR034815">
    <property type="entry name" value="A_dioxygenase"/>
</dbReference>
<protein>
    <submittedName>
        <fullName evidence="15">Nucleotide-sugar epimerase</fullName>
    </submittedName>
</protein>
<dbReference type="PANTHER" id="PTHR11903:SF11">
    <property type="entry name" value="ALPHA-DIOXYGENASE 1"/>
    <property type="match status" value="1"/>
</dbReference>
<keyword evidence="9" id="KW-0223">Dioxygenase</keyword>
<keyword evidence="6" id="KW-0925">Oxylipin biosynthesis</keyword>
<dbReference type="GO" id="GO:0006633">
    <property type="term" value="P:fatty acid biosynthetic process"/>
    <property type="evidence" value="ECO:0007669"/>
    <property type="project" value="UniProtKB-KW"/>
</dbReference>
<sequence length="969" mass="106790">MVHARERESGMTYLVTGATGFIGRFLVERLVAREGDIHVLVRASSVHKIDKLAARLGPQAAGRIKPVVGDLSLPNLGIEWSWVEEHTGTIDHVFHLAAVYDMEADEEANRVANVGGTREAVKVANALRAGAFHHTSSVAAAGLYKGDFTEDMFDEGQPLDHPYHATKFESEKIAREETTIPWRVYRPAIVLGHSQTGEMDKLDGPYYFFKALALAAHLPGIMPAIGPRLGETNVVPVDFVAAAMDHIAHVPGLDGHAFHLVSPEPQGSIEVLNTFARAAGSPQLTQVLPKVTVPLALKVPGVKGALLQTLGIPDAALEYIDFSARFDTARTDAALAGSGIAVPPLASYADVLWRYWQVHIDGDGTDPAAGTTARDPNENPIRRPLRKINSTIFGQVNKVVEWHRLPLPLALLNLRAFRDEMREANLYDPAYIDAAENGKAGQNGVQEIPKFRTYDGAMNDPAHPDMGKAGALFGRNHPLGASVPETPPRLMTPNPRVVARSLLERDTFKPATTLNSLAAAWIQFQNHDWFSHGDNSPTGTMQVPLDPSDAWGGEHMVVRTTADATQYINTVTHWWDGSQIYGSSEEHCRQMRTGEGGKMIVEDGRLPNETKEGLDGIDLTGFSDNYWVGLSILHTLFVKEHNAISDYLAGHNPTWSDEKLFHIARLANSALMAKIHTVEWTPGILATPVLKRGMNANWFGALPEWAKTRLPRIDPLEGIFGIVGGEQEHHAAPYAITEEFASVYRLHPLIADEWSFRSHRTGALIREEEFTNIQGKATRSVVDELGWSDLIYSFGTSHPGAITLHNHPRALMNLTRVNGDRVDIGTIDILRDRERGVLRYNDFRQKLGRPALKAFADITENPAWAAEIEDIYGGDLNAVDLQVGLMAETPPKGFGFSDTAFRIFILMASRRLKSDRFFTNDYTPEVYTHEGLDWVARNTMGSVLLRHHPELAPALEGVENAFGPWKDVG</sequence>
<dbReference type="InterPro" id="IPR036291">
    <property type="entry name" value="NAD(P)-bd_dom_sf"/>
</dbReference>
<evidence type="ECO:0000256" key="5">
    <source>
        <dbReference type="ARBA" id="ARBA00022723"/>
    </source>
</evidence>
<dbReference type="Pfam" id="PF07993">
    <property type="entry name" value="NAD_binding_4"/>
    <property type="match status" value="1"/>
</dbReference>
<dbReference type="CDD" id="cd09818">
    <property type="entry name" value="PIOX_like"/>
    <property type="match status" value="1"/>
</dbReference>
<evidence type="ECO:0000256" key="10">
    <source>
        <dbReference type="ARBA" id="ARBA00023002"/>
    </source>
</evidence>
<keyword evidence="10" id="KW-0560">Oxidoreductase</keyword>
<evidence type="ECO:0000256" key="11">
    <source>
        <dbReference type="ARBA" id="ARBA00023004"/>
    </source>
</evidence>
<dbReference type="GO" id="GO:0031408">
    <property type="term" value="P:oxylipin biosynthetic process"/>
    <property type="evidence" value="ECO:0007669"/>
    <property type="project" value="UniProtKB-KW"/>
</dbReference>
<dbReference type="InterPro" id="IPR050783">
    <property type="entry name" value="Oxylipin_biosynth_metab"/>
</dbReference>
<dbReference type="EMBL" id="CP114014">
    <property type="protein sequence ID" value="XAY03865.1"/>
    <property type="molecule type" value="Genomic_DNA"/>
</dbReference>
<dbReference type="SUPFAM" id="SSF48113">
    <property type="entry name" value="Heme-dependent peroxidases"/>
    <property type="match status" value="1"/>
</dbReference>
<dbReference type="InterPro" id="IPR019791">
    <property type="entry name" value="Haem_peroxidase_animal"/>
</dbReference>
<keyword evidence="8" id="KW-0276">Fatty acid metabolism</keyword>
<evidence type="ECO:0000256" key="2">
    <source>
        <dbReference type="ARBA" id="ARBA00022516"/>
    </source>
</evidence>
<comment type="cofactor">
    <cofactor evidence="1">
        <name>Ca(2+)</name>
        <dbReference type="ChEBI" id="CHEBI:29108"/>
    </cofactor>
</comment>